<evidence type="ECO:0000313" key="2">
    <source>
        <dbReference type="Proteomes" id="UP000188268"/>
    </source>
</evidence>
<reference evidence="1 2" key="1">
    <citation type="submission" date="2013-09" db="EMBL/GenBank/DDBJ databases">
        <title>Corchorus capsularis genome sequencing.</title>
        <authorList>
            <person name="Alam M."/>
            <person name="Haque M.S."/>
            <person name="Islam M.S."/>
            <person name="Emdad E.M."/>
            <person name="Islam M.M."/>
            <person name="Ahmed B."/>
            <person name="Halim A."/>
            <person name="Hossen Q.M.M."/>
            <person name="Hossain M.Z."/>
            <person name="Ahmed R."/>
            <person name="Khan M.M."/>
            <person name="Islam R."/>
            <person name="Rashid M.M."/>
            <person name="Khan S.A."/>
            <person name="Rahman M.S."/>
            <person name="Alam M."/>
        </authorList>
    </citation>
    <scope>NUCLEOTIDE SEQUENCE [LARGE SCALE GENOMIC DNA]</scope>
    <source>
        <strain evidence="2">cv. CVL-1</strain>
        <tissue evidence="1">Whole seedling</tissue>
    </source>
</reference>
<name>A0A1R3JNU2_COCAP</name>
<gene>
    <name evidence="1" type="ORF">CCACVL1_04901</name>
</gene>
<dbReference type="Gramene" id="OMO96542">
    <property type="protein sequence ID" value="OMO96542"/>
    <property type="gene ID" value="CCACVL1_04901"/>
</dbReference>
<dbReference type="AlphaFoldDB" id="A0A1R3JNU2"/>
<protein>
    <submittedName>
        <fullName evidence="1">Uncharacterized protein</fullName>
    </submittedName>
</protein>
<organism evidence="1 2">
    <name type="scientific">Corchorus capsularis</name>
    <name type="common">Jute</name>
    <dbReference type="NCBI Taxonomy" id="210143"/>
    <lineage>
        <taxon>Eukaryota</taxon>
        <taxon>Viridiplantae</taxon>
        <taxon>Streptophyta</taxon>
        <taxon>Embryophyta</taxon>
        <taxon>Tracheophyta</taxon>
        <taxon>Spermatophyta</taxon>
        <taxon>Magnoliopsida</taxon>
        <taxon>eudicotyledons</taxon>
        <taxon>Gunneridae</taxon>
        <taxon>Pentapetalae</taxon>
        <taxon>rosids</taxon>
        <taxon>malvids</taxon>
        <taxon>Malvales</taxon>
        <taxon>Malvaceae</taxon>
        <taxon>Grewioideae</taxon>
        <taxon>Apeibeae</taxon>
        <taxon>Corchorus</taxon>
    </lineage>
</organism>
<comment type="caution">
    <text evidence="1">The sequence shown here is derived from an EMBL/GenBank/DDBJ whole genome shotgun (WGS) entry which is preliminary data.</text>
</comment>
<sequence>MDTRIGPPPGIVIQFIRSGSRFFCGPGTCSG</sequence>
<evidence type="ECO:0000313" key="1">
    <source>
        <dbReference type="EMBL" id="OMO96542.1"/>
    </source>
</evidence>
<accession>A0A1R3JNU2</accession>
<proteinExistence type="predicted"/>
<dbReference type="Proteomes" id="UP000188268">
    <property type="component" value="Unassembled WGS sequence"/>
</dbReference>
<keyword evidence="2" id="KW-1185">Reference proteome</keyword>
<dbReference type="EMBL" id="AWWV01007421">
    <property type="protein sequence ID" value="OMO96542.1"/>
    <property type="molecule type" value="Genomic_DNA"/>
</dbReference>